<dbReference type="SUPFAM" id="SSF90123">
    <property type="entry name" value="ABC transporter transmembrane region"/>
    <property type="match status" value="1"/>
</dbReference>
<dbReference type="EMBL" id="WAAD01035325">
    <property type="protein sequence ID" value="NWH53510.1"/>
    <property type="molecule type" value="Genomic_DNA"/>
</dbReference>
<dbReference type="Pfam" id="PF00664">
    <property type="entry name" value="ABC_membrane"/>
    <property type="match status" value="1"/>
</dbReference>
<evidence type="ECO:0000259" key="9">
    <source>
        <dbReference type="PROSITE" id="PS50893"/>
    </source>
</evidence>
<keyword evidence="7" id="KW-1133">Transmembrane helix</keyword>
<keyword evidence="4" id="KW-0812">Transmembrane</keyword>
<evidence type="ECO:0000256" key="3">
    <source>
        <dbReference type="ARBA" id="ARBA00022475"/>
    </source>
</evidence>
<dbReference type="PRINTS" id="PR01896">
    <property type="entry name" value="TAP1PROTEIN"/>
</dbReference>
<feature type="non-terminal residue" evidence="11">
    <location>
        <position position="1"/>
    </location>
</feature>
<keyword evidence="5" id="KW-0547">Nucleotide-binding</keyword>
<dbReference type="InterPro" id="IPR027417">
    <property type="entry name" value="P-loop_NTPase"/>
</dbReference>
<gene>
    <name evidence="11" type="primary">Tap1_1</name>
    <name evidence="11" type="ORF">FREMAG_R03862</name>
</gene>
<dbReference type="AlphaFoldDB" id="A0A850WFY1"/>
<sequence length="553" mass="59341">GEVAVPYFTGRVTDWVTSEDEVAAAWPMALLGLSSAVTEFTSDVTYTGMLSRVLGQLQRRVFTAILRRDVTSLQVTGTGAVTARVTGDVQATHAAVAEALIILLWYLARGLCLLVTMAWLSPHLAFVTLLSLPILLLLPRGIGKIQQGLSRRVQEALAGATEVAVETFQAMATIRSFAHEAGVAERYHQRLRQVYRLEGKDAATYAATIWASGFSALALKLGLLCYGGQLVAAGTITTGDLVTFLIYQMQFTEAVEVLLHYYPNMTKAVGSSEKIFEFLDQEEQVAPTGTLAPDVLRGHLQLEDVWFSYPKHQEPVLKGVSLELRPGEVLAVVAPPGAGKSTLVSLVLHLRLPDTGRVLLDGHPLPAYQHPYLRCQVAAIPQEPVLFSRSLHDNIAYGQGSWSRAQVTVAARRAGAHAFITRLPQGYDTEVGELGGQLSGGQRQGVAIARALVRNPRVLVLDEPTSALDAESQLQVEQEIFGASGAGRAVLLVTGQVALAMRAQRVAVLEGGRLTELGSPEELLCPGSHYWRLLQGGGQGGTAGDGDTGKEGE</sequence>
<evidence type="ECO:0000256" key="1">
    <source>
        <dbReference type="ARBA" id="ARBA00004651"/>
    </source>
</evidence>
<dbReference type="InterPro" id="IPR003439">
    <property type="entry name" value="ABC_transporter-like_ATP-bd"/>
</dbReference>
<dbReference type="SUPFAM" id="SSF52540">
    <property type="entry name" value="P-loop containing nucleoside triphosphate hydrolases"/>
    <property type="match status" value="1"/>
</dbReference>
<evidence type="ECO:0000256" key="5">
    <source>
        <dbReference type="ARBA" id="ARBA00022741"/>
    </source>
</evidence>
<dbReference type="PROSITE" id="PS50929">
    <property type="entry name" value="ABC_TM1F"/>
    <property type="match status" value="1"/>
</dbReference>
<comment type="caution">
    <text evidence="11">The sequence shown here is derived from an EMBL/GenBank/DDBJ whole genome shotgun (WGS) entry which is preliminary data.</text>
</comment>
<accession>A0A850WFY1</accession>
<comment type="subcellular location">
    <subcellularLocation>
        <location evidence="1">Cell membrane</location>
        <topology evidence="1">Multi-pass membrane protein</topology>
    </subcellularLocation>
</comment>
<dbReference type="GO" id="GO:0015421">
    <property type="term" value="F:ABC-type oligopeptide transporter activity"/>
    <property type="evidence" value="ECO:0007669"/>
    <property type="project" value="TreeGrafter"/>
</dbReference>
<keyword evidence="3" id="KW-1003">Cell membrane</keyword>
<dbReference type="InterPro" id="IPR039421">
    <property type="entry name" value="Type_1_exporter"/>
</dbReference>
<evidence type="ECO:0000313" key="11">
    <source>
        <dbReference type="EMBL" id="NWH53510.1"/>
    </source>
</evidence>
<evidence type="ECO:0000259" key="10">
    <source>
        <dbReference type="PROSITE" id="PS50929"/>
    </source>
</evidence>
<dbReference type="InterPro" id="IPR036640">
    <property type="entry name" value="ABC1_TM_sf"/>
</dbReference>
<dbReference type="Gene3D" id="1.20.1560.10">
    <property type="entry name" value="ABC transporter type 1, transmembrane domain"/>
    <property type="match status" value="1"/>
</dbReference>
<feature type="domain" description="ABC transmembrane type-1" evidence="10">
    <location>
        <begin position="1"/>
        <end position="267"/>
    </location>
</feature>
<dbReference type="PROSITE" id="PS50893">
    <property type="entry name" value="ABC_TRANSPORTER_2"/>
    <property type="match status" value="1"/>
</dbReference>
<dbReference type="Gene3D" id="3.40.50.300">
    <property type="entry name" value="P-loop containing nucleotide triphosphate hydrolases"/>
    <property type="match status" value="1"/>
</dbReference>
<evidence type="ECO:0000313" key="12">
    <source>
        <dbReference type="Proteomes" id="UP000632118"/>
    </source>
</evidence>
<evidence type="ECO:0000256" key="4">
    <source>
        <dbReference type="ARBA" id="ARBA00022692"/>
    </source>
</evidence>
<proteinExistence type="predicted"/>
<evidence type="ECO:0000256" key="7">
    <source>
        <dbReference type="ARBA" id="ARBA00022989"/>
    </source>
</evidence>
<dbReference type="InterPro" id="IPR003593">
    <property type="entry name" value="AAA+_ATPase"/>
</dbReference>
<keyword evidence="2" id="KW-0813">Transport</keyword>
<keyword evidence="6" id="KW-0067">ATP-binding</keyword>
<dbReference type="PANTHER" id="PTHR43394">
    <property type="entry name" value="ATP-DEPENDENT PERMEASE MDL1, MITOCHONDRIAL"/>
    <property type="match status" value="1"/>
</dbReference>
<reference evidence="11" key="1">
    <citation type="submission" date="2019-09" db="EMBL/GenBank/DDBJ databases">
        <title>Bird 10,000 Genomes (B10K) Project - Family phase.</title>
        <authorList>
            <person name="Zhang G."/>
        </authorList>
    </citation>
    <scope>NUCLEOTIDE SEQUENCE</scope>
    <source>
        <strain evidence="11">B10K-DU-002-48</strain>
        <tissue evidence="11">Muscle</tissue>
    </source>
</reference>
<keyword evidence="12" id="KW-1185">Reference proteome</keyword>
<dbReference type="SMART" id="SM00382">
    <property type="entry name" value="AAA"/>
    <property type="match status" value="1"/>
</dbReference>
<dbReference type="PANTHER" id="PTHR43394:SF13">
    <property type="entry name" value="ANTIGEN PEPTIDE TRANSPORTER 1"/>
    <property type="match status" value="1"/>
</dbReference>
<evidence type="ECO:0000256" key="6">
    <source>
        <dbReference type="ARBA" id="ARBA00022840"/>
    </source>
</evidence>
<evidence type="ECO:0000256" key="8">
    <source>
        <dbReference type="ARBA" id="ARBA00023136"/>
    </source>
</evidence>
<organism evidence="11 12">
    <name type="scientific">Fregata magnificens</name>
    <name type="common">Magnificent frigatebird</name>
    <dbReference type="NCBI Taxonomy" id="37042"/>
    <lineage>
        <taxon>Eukaryota</taxon>
        <taxon>Metazoa</taxon>
        <taxon>Chordata</taxon>
        <taxon>Craniata</taxon>
        <taxon>Vertebrata</taxon>
        <taxon>Euteleostomi</taxon>
        <taxon>Archelosauria</taxon>
        <taxon>Archosauria</taxon>
        <taxon>Dinosauria</taxon>
        <taxon>Saurischia</taxon>
        <taxon>Theropoda</taxon>
        <taxon>Coelurosauria</taxon>
        <taxon>Aves</taxon>
        <taxon>Neognathae</taxon>
        <taxon>Neoaves</taxon>
        <taxon>Aequornithes</taxon>
        <taxon>Suliformes</taxon>
        <taxon>Fregatidae</taxon>
        <taxon>Fregata</taxon>
    </lineage>
</organism>
<keyword evidence="8" id="KW-0472">Membrane</keyword>
<dbReference type="FunFam" id="3.40.50.300:FF:000299">
    <property type="entry name" value="ABC transporter ATP-binding protein/permease"/>
    <property type="match status" value="1"/>
</dbReference>
<dbReference type="OrthoDB" id="6500128at2759"/>
<evidence type="ECO:0000256" key="2">
    <source>
        <dbReference type="ARBA" id="ARBA00022448"/>
    </source>
</evidence>
<protein>
    <submittedName>
        <fullName evidence="11">TAP1 protein</fullName>
    </submittedName>
</protein>
<feature type="domain" description="ABC transporter" evidence="9">
    <location>
        <begin position="300"/>
        <end position="536"/>
    </location>
</feature>
<dbReference type="GO" id="GO:0005524">
    <property type="term" value="F:ATP binding"/>
    <property type="evidence" value="ECO:0007669"/>
    <property type="project" value="UniProtKB-KW"/>
</dbReference>
<dbReference type="InterPro" id="IPR011527">
    <property type="entry name" value="ABC1_TM_dom"/>
</dbReference>
<name>A0A850WFY1_FREMA</name>
<feature type="non-terminal residue" evidence="11">
    <location>
        <position position="553"/>
    </location>
</feature>
<dbReference type="Proteomes" id="UP000632118">
    <property type="component" value="Unassembled WGS sequence"/>
</dbReference>
<dbReference type="Pfam" id="PF00005">
    <property type="entry name" value="ABC_tran"/>
    <property type="match status" value="1"/>
</dbReference>
<dbReference type="GO" id="GO:0016887">
    <property type="term" value="F:ATP hydrolysis activity"/>
    <property type="evidence" value="ECO:0007669"/>
    <property type="project" value="InterPro"/>
</dbReference>
<dbReference type="GO" id="GO:0005886">
    <property type="term" value="C:plasma membrane"/>
    <property type="evidence" value="ECO:0007669"/>
    <property type="project" value="UniProtKB-SubCell"/>
</dbReference>